<organism evidence="11 12">
    <name type="scientific">Candidatus Edwardsbacteria bacterium GWF2_54_11</name>
    <dbReference type="NCBI Taxonomy" id="1817851"/>
    <lineage>
        <taxon>Bacteria</taxon>
        <taxon>Candidatus Edwardsiibacteriota</taxon>
    </lineage>
</organism>
<dbReference type="InterPro" id="IPR001460">
    <property type="entry name" value="PCN-bd_Tpept"/>
</dbReference>
<keyword evidence="2" id="KW-0645">Protease</keyword>
<dbReference type="Gene3D" id="3.40.710.10">
    <property type="entry name" value="DD-peptidase/beta-lactamase superfamily"/>
    <property type="match status" value="1"/>
</dbReference>
<keyword evidence="6" id="KW-0511">Multifunctional enzyme</keyword>
<name>A0A1F5RHS8_9BACT</name>
<keyword evidence="3" id="KW-0328">Glycosyltransferase</keyword>
<evidence type="ECO:0000256" key="5">
    <source>
        <dbReference type="ARBA" id="ARBA00022801"/>
    </source>
</evidence>
<evidence type="ECO:0000313" key="12">
    <source>
        <dbReference type="Proteomes" id="UP000177230"/>
    </source>
</evidence>
<dbReference type="Gene3D" id="1.10.3810.10">
    <property type="entry name" value="Biosynthetic peptidoglycan transglycosylase-like"/>
    <property type="match status" value="1"/>
</dbReference>
<evidence type="ECO:0000256" key="1">
    <source>
        <dbReference type="ARBA" id="ARBA00022645"/>
    </source>
</evidence>
<protein>
    <recommendedName>
        <fullName evidence="7">peptidoglycan glycosyltransferase</fullName>
        <ecNumber evidence="7">2.4.99.28</ecNumber>
    </recommendedName>
</protein>
<accession>A0A1F5RHS8</accession>
<dbReference type="InterPro" id="IPR012338">
    <property type="entry name" value="Beta-lactam/transpept-like"/>
</dbReference>
<dbReference type="SUPFAM" id="SSF56601">
    <property type="entry name" value="beta-lactamase/transpeptidase-like"/>
    <property type="match status" value="1"/>
</dbReference>
<dbReference type="InterPro" id="IPR036950">
    <property type="entry name" value="PBP_transglycosylase"/>
</dbReference>
<dbReference type="GO" id="GO:0004180">
    <property type="term" value="F:carboxypeptidase activity"/>
    <property type="evidence" value="ECO:0007669"/>
    <property type="project" value="UniProtKB-KW"/>
</dbReference>
<evidence type="ECO:0000259" key="10">
    <source>
        <dbReference type="Pfam" id="PF00912"/>
    </source>
</evidence>
<dbReference type="GO" id="GO:0006508">
    <property type="term" value="P:proteolysis"/>
    <property type="evidence" value="ECO:0007669"/>
    <property type="project" value="UniProtKB-KW"/>
</dbReference>
<evidence type="ECO:0000256" key="6">
    <source>
        <dbReference type="ARBA" id="ARBA00023268"/>
    </source>
</evidence>
<dbReference type="GO" id="GO:0008658">
    <property type="term" value="F:penicillin binding"/>
    <property type="evidence" value="ECO:0007669"/>
    <property type="project" value="InterPro"/>
</dbReference>
<dbReference type="PANTHER" id="PTHR32282">
    <property type="entry name" value="BINDING PROTEIN TRANSPEPTIDASE, PUTATIVE-RELATED"/>
    <property type="match status" value="1"/>
</dbReference>
<reference evidence="11 12" key="1">
    <citation type="journal article" date="2016" name="Nat. Commun.">
        <title>Thousands of microbial genomes shed light on interconnected biogeochemical processes in an aquifer system.</title>
        <authorList>
            <person name="Anantharaman K."/>
            <person name="Brown C.T."/>
            <person name="Hug L.A."/>
            <person name="Sharon I."/>
            <person name="Castelle C.J."/>
            <person name="Probst A.J."/>
            <person name="Thomas B.C."/>
            <person name="Singh A."/>
            <person name="Wilkins M.J."/>
            <person name="Karaoz U."/>
            <person name="Brodie E.L."/>
            <person name="Williams K.H."/>
            <person name="Hubbard S.S."/>
            <person name="Banfield J.F."/>
        </authorList>
    </citation>
    <scope>NUCLEOTIDE SEQUENCE [LARGE SCALE GENOMIC DNA]</scope>
</reference>
<dbReference type="EMBL" id="MFFM01000015">
    <property type="protein sequence ID" value="OGF13581.1"/>
    <property type="molecule type" value="Genomic_DNA"/>
</dbReference>
<dbReference type="GO" id="GO:0009252">
    <property type="term" value="P:peptidoglycan biosynthetic process"/>
    <property type="evidence" value="ECO:0007669"/>
    <property type="project" value="InterPro"/>
</dbReference>
<evidence type="ECO:0000313" key="11">
    <source>
        <dbReference type="EMBL" id="OGF13581.1"/>
    </source>
</evidence>
<dbReference type="GO" id="GO:0030288">
    <property type="term" value="C:outer membrane-bounded periplasmic space"/>
    <property type="evidence" value="ECO:0007669"/>
    <property type="project" value="TreeGrafter"/>
</dbReference>
<dbReference type="Pfam" id="PF00905">
    <property type="entry name" value="Transpeptidase"/>
    <property type="match status" value="1"/>
</dbReference>
<evidence type="ECO:0000256" key="2">
    <source>
        <dbReference type="ARBA" id="ARBA00022670"/>
    </source>
</evidence>
<dbReference type="NCBIfam" id="TIGR02073">
    <property type="entry name" value="PBP_1c"/>
    <property type="match status" value="1"/>
</dbReference>
<evidence type="ECO:0000259" key="9">
    <source>
        <dbReference type="Pfam" id="PF00905"/>
    </source>
</evidence>
<dbReference type="EC" id="2.4.99.28" evidence="7"/>
<dbReference type="Proteomes" id="UP000177230">
    <property type="component" value="Unassembled WGS sequence"/>
</dbReference>
<dbReference type="GO" id="GO:0008955">
    <property type="term" value="F:peptidoglycan glycosyltransferase activity"/>
    <property type="evidence" value="ECO:0007669"/>
    <property type="project" value="UniProtKB-EC"/>
</dbReference>
<sequence>MLWPLPKSIDPSYSRVVRFSDGSVMRTYISADQKWRIFLPLEKIDPLYIRTALTYEDRWFYWHQGVNPLSLARALYLNLMAGRVVSGGSTISMQLARLSEPKPRTVVSKLWEIFRAFQFELRLGKRRILELYLNLAPYGGNVEGIGAACLGYYGRLPDRMTPEESAFLVWLPRSPSLKRRRDKTSPIDGRDKVLDVMRRRGLIDDGQYRRSLKAAIPSKFRQFPCMAPHMADYIVQSYSEKNDITSTIDRNVQLKSESILRSYDKKMALAGASNASLVVIDNRTRRVRAAVGSLDYFDSQRQGQVRGFASFRSPGSTLKPFLYILSLERGLLNPEMLLEDAPYQFGGFSPVNFSEDWSGLVRAEDALSRSLNLPFVMMLRRYGYSRFEKKIRELGLIGPLAYGSYGLPIITGGMDVRLLDLTNAYASLAKGGGHGKLLLLETDTDGIEKQVFKSGAVWLALQALGKKDRPDAPNVSRYTMPKARIFWKTGTSFGRRDAWSLGFLNDYTVGVWAGNFSGEGSDSIVGALAAAPVMFDVLRALEDNFPRELPWEREAKSEIDIIPVCAYSGYKAGPYCPKTKLVKSLKNAEPFQTCPFHQNFIVEKRTGYRASPWKSYQKGELTEKVFLVYPSQVQLVMAGQGREPQFGPQQRIPQNKKSLELISPIDGSLYLVPFGVRNTGSIPLQAFTSAGGGKIHWFVNDVYVGDTESWEILELEPKGLIVRITAQDDIGTSRSASVEIRAER</sequence>
<evidence type="ECO:0000256" key="7">
    <source>
        <dbReference type="ARBA" id="ARBA00044770"/>
    </source>
</evidence>
<keyword evidence="5" id="KW-0378">Hydrolase</keyword>
<comment type="caution">
    <text evidence="11">The sequence shown here is derived from an EMBL/GenBank/DDBJ whole genome shotgun (WGS) entry which is preliminary data.</text>
</comment>
<comment type="catalytic activity">
    <reaction evidence="8">
        <text>[GlcNAc-(1-&gt;4)-Mur2Ac(oyl-L-Ala-gamma-D-Glu-L-Lys-D-Ala-D-Ala)](n)-di-trans,octa-cis-undecaprenyl diphosphate + beta-D-GlcNAc-(1-&gt;4)-Mur2Ac(oyl-L-Ala-gamma-D-Glu-L-Lys-D-Ala-D-Ala)-di-trans,octa-cis-undecaprenyl diphosphate = [GlcNAc-(1-&gt;4)-Mur2Ac(oyl-L-Ala-gamma-D-Glu-L-Lys-D-Ala-D-Ala)](n+1)-di-trans,octa-cis-undecaprenyl diphosphate + di-trans,octa-cis-undecaprenyl diphosphate + H(+)</text>
        <dbReference type="Rhea" id="RHEA:23708"/>
        <dbReference type="Rhea" id="RHEA-COMP:9602"/>
        <dbReference type="Rhea" id="RHEA-COMP:9603"/>
        <dbReference type="ChEBI" id="CHEBI:15378"/>
        <dbReference type="ChEBI" id="CHEBI:58405"/>
        <dbReference type="ChEBI" id="CHEBI:60033"/>
        <dbReference type="ChEBI" id="CHEBI:78435"/>
        <dbReference type="EC" id="2.4.99.28"/>
    </reaction>
</comment>
<evidence type="ECO:0000256" key="4">
    <source>
        <dbReference type="ARBA" id="ARBA00022679"/>
    </source>
</evidence>
<dbReference type="InterPro" id="IPR001264">
    <property type="entry name" value="Glyco_trans_51"/>
</dbReference>
<dbReference type="InterPro" id="IPR050396">
    <property type="entry name" value="Glycosyltr_51/Transpeptidase"/>
</dbReference>
<dbReference type="PANTHER" id="PTHR32282:SF15">
    <property type="entry name" value="PENICILLIN-BINDING PROTEIN 1C"/>
    <property type="match status" value="1"/>
</dbReference>
<evidence type="ECO:0000256" key="8">
    <source>
        <dbReference type="ARBA" id="ARBA00049902"/>
    </source>
</evidence>
<dbReference type="SUPFAM" id="SSF53955">
    <property type="entry name" value="Lysozyme-like"/>
    <property type="match status" value="1"/>
</dbReference>
<proteinExistence type="predicted"/>
<dbReference type="AlphaFoldDB" id="A0A1F5RHS8"/>
<evidence type="ECO:0000256" key="3">
    <source>
        <dbReference type="ARBA" id="ARBA00022676"/>
    </source>
</evidence>
<dbReference type="InterPro" id="IPR011815">
    <property type="entry name" value="PBP_1c"/>
</dbReference>
<keyword evidence="1" id="KW-0121">Carboxypeptidase</keyword>
<feature type="domain" description="Glycosyl transferase family 51" evidence="10">
    <location>
        <begin position="24"/>
        <end position="197"/>
    </location>
</feature>
<gene>
    <name evidence="11" type="ORF">A2024_07335</name>
</gene>
<keyword evidence="4" id="KW-0808">Transferase</keyword>
<feature type="domain" description="Penicillin-binding protein transpeptidase" evidence="9">
    <location>
        <begin position="276"/>
        <end position="492"/>
    </location>
</feature>
<dbReference type="Pfam" id="PF00912">
    <property type="entry name" value="Transgly"/>
    <property type="match status" value="1"/>
</dbReference>
<dbReference type="InterPro" id="IPR023346">
    <property type="entry name" value="Lysozyme-like_dom_sf"/>
</dbReference>